<dbReference type="RefSeq" id="WP_256259470.1">
    <property type="nucleotide sequence ID" value="NZ_FONR01000045.1"/>
</dbReference>
<sequence length="141" mass="15404">MFRADHTNLLAALEWDADPQKRLRLVSALSFRWCVGGFLSEGRHRFEQTLAASSQPTSERAWALLAATWVAQNQGDLTVADRWLDEAERLGEAWTTRGSGYDIGVSRTGTVVVSWYVPGSMEIVYAPPSSGSASIAPCTVS</sequence>
<dbReference type="Proteomes" id="UP000181942">
    <property type="component" value="Unassembled WGS sequence"/>
</dbReference>
<evidence type="ECO:0000313" key="1">
    <source>
        <dbReference type="EMBL" id="SFH11105.1"/>
    </source>
</evidence>
<accession>A0A1I2XCB2</accession>
<proteinExistence type="predicted"/>
<dbReference type="AlphaFoldDB" id="A0A1I2XCB2"/>
<name>A0A1I2XCB2_9ACTN</name>
<protein>
    <submittedName>
        <fullName evidence="1">Uncharacterized protein</fullName>
    </submittedName>
</protein>
<evidence type="ECO:0000313" key="2">
    <source>
        <dbReference type="Proteomes" id="UP000181942"/>
    </source>
</evidence>
<reference evidence="1 2" key="1">
    <citation type="submission" date="2016-10" db="EMBL/GenBank/DDBJ databases">
        <authorList>
            <person name="de Groot N.N."/>
        </authorList>
    </citation>
    <scope>NUCLEOTIDE SEQUENCE [LARGE SCALE GENOMIC DNA]</scope>
    <source>
        <strain evidence="1 2">OK461</strain>
    </source>
</reference>
<organism evidence="1 2">
    <name type="scientific">Streptomyces mirabilis</name>
    <dbReference type="NCBI Taxonomy" id="68239"/>
    <lineage>
        <taxon>Bacteria</taxon>
        <taxon>Bacillati</taxon>
        <taxon>Actinomycetota</taxon>
        <taxon>Actinomycetes</taxon>
        <taxon>Kitasatosporales</taxon>
        <taxon>Streptomycetaceae</taxon>
        <taxon>Streptomyces</taxon>
    </lineage>
</organism>
<dbReference type="EMBL" id="FONR01000045">
    <property type="protein sequence ID" value="SFH11105.1"/>
    <property type="molecule type" value="Genomic_DNA"/>
</dbReference>
<gene>
    <name evidence="1" type="ORF">SAMN02787118_14524</name>
</gene>